<feature type="signal peptide" evidence="1">
    <location>
        <begin position="1"/>
        <end position="28"/>
    </location>
</feature>
<evidence type="ECO:0000313" key="3">
    <source>
        <dbReference type="Proteomes" id="UP001549119"/>
    </source>
</evidence>
<evidence type="ECO:0000256" key="1">
    <source>
        <dbReference type="SAM" id="SignalP"/>
    </source>
</evidence>
<dbReference type="Proteomes" id="UP001549119">
    <property type="component" value="Unassembled WGS sequence"/>
</dbReference>
<accession>A0ABV2NQV0</accession>
<sequence>MLLKRAVVAALIAAAAAFLLYLAALARAALSPDEPYAASIGLTLDQCVAAQDSLSDEEARLYCRRPVPKRL</sequence>
<keyword evidence="1" id="KW-0732">Signal</keyword>
<proteinExistence type="predicted"/>
<evidence type="ECO:0000313" key="2">
    <source>
        <dbReference type="EMBL" id="MET3868726.1"/>
    </source>
</evidence>
<evidence type="ECO:0008006" key="4">
    <source>
        <dbReference type="Google" id="ProtNLM"/>
    </source>
</evidence>
<protein>
    <recommendedName>
        <fullName evidence="4">Secreted protein</fullName>
    </recommendedName>
</protein>
<gene>
    <name evidence="2" type="ORF">ABIC20_006035</name>
</gene>
<reference evidence="2 3" key="1">
    <citation type="submission" date="2024-06" db="EMBL/GenBank/DDBJ databases">
        <title>Genomics of switchgrass bacterial isolates.</title>
        <authorList>
            <person name="Shade A."/>
        </authorList>
    </citation>
    <scope>NUCLEOTIDE SEQUENCE [LARGE SCALE GENOMIC DNA]</scope>
    <source>
        <strain evidence="2 3">PvP084</strain>
    </source>
</reference>
<name>A0ABV2NQV0_9HYPH</name>
<feature type="chain" id="PRO_5046671498" description="Secreted protein" evidence="1">
    <location>
        <begin position="29"/>
        <end position="71"/>
    </location>
</feature>
<dbReference type="RefSeq" id="WP_012318981.1">
    <property type="nucleotide sequence ID" value="NZ_BJXP01000023.1"/>
</dbReference>
<comment type="caution">
    <text evidence="2">The sequence shown here is derived from an EMBL/GenBank/DDBJ whole genome shotgun (WGS) entry which is preliminary data.</text>
</comment>
<dbReference type="EMBL" id="JBEPNW010000002">
    <property type="protein sequence ID" value="MET3868726.1"/>
    <property type="molecule type" value="Genomic_DNA"/>
</dbReference>
<organism evidence="2 3">
    <name type="scientific">Methylobacterium radiotolerans</name>
    <dbReference type="NCBI Taxonomy" id="31998"/>
    <lineage>
        <taxon>Bacteria</taxon>
        <taxon>Pseudomonadati</taxon>
        <taxon>Pseudomonadota</taxon>
        <taxon>Alphaproteobacteria</taxon>
        <taxon>Hyphomicrobiales</taxon>
        <taxon>Methylobacteriaceae</taxon>
        <taxon>Methylobacterium</taxon>
    </lineage>
</organism>
<dbReference type="GeneID" id="6138031"/>
<keyword evidence="3" id="KW-1185">Reference proteome</keyword>